<evidence type="ECO:0000259" key="2">
    <source>
        <dbReference type="PROSITE" id="PS50141"/>
    </source>
</evidence>
<dbReference type="AlphaFoldDB" id="A0A2R5G8W6"/>
<dbReference type="PANTHER" id="PTHR10910:SF62">
    <property type="entry name" value="AT07585P-RELATED"/>
    <property type="match status" value="1"/>
</dbReference>
<organism evidence="3 4">
    <name type="scientific">Hondaea fermentalgiana</name>
    <dbReference type="NCBI Taxonomy" id="2315210"/>
    <lineage>
        <taxon>Eukaryota</taxon>
        <taxon>Sar</taxon>
        <taxon>Stramenopiles</taxon>
        <taxon>Bigyra</taxon>
        <taxon>Labyrinthulomycetes</taxon>
        <taxon>Thraustochytrida</taxon>
        <taxon>Thraustochytriidae</taxon>
        <taxon>Hondaea</taxon>
    </lineage>
</organism>
<keyword evidence="4" id="KW-1185">Reference proteome</keyword>
<feature type="compositionally biased region" description="Basic residues" evidence="1">
    <location>
        <begin position="249"/>
        <end position="258"/>
    </location>
</feature>
<dbReference type="GO" id="GO:0006382">
    <property type="term" value="P:adenosine to inosine editing"/>
    <property type="evidence" value="ECO:0007669"/>
    <property type="project" value="TreeGrafter"/>
</dbReference>
<protein>
    <submittedName>
        <fullName evidence="3">Double-stranded RNA-specific adenosine deaminase</fullName>
    </submittedName>
</protein>
<dbReference type="PROSITE" id="PS50141">
    <property type="entry name" value="A_DEAMIN_EDITASE"/>
    <property type="match status" value="1"/>
</dbReference>
<dbReference type="GO" id="GO:0003725">
    <property type="term" value="F:double-stranded RNA binding"/>
    <property type="evidence" value="ECO:0007669"/>
    <property type="project" value="TreeGrafter"/>
</dbReference>
<proteinExistence type="predicted"/>
<dbReference type="GO" id="GO:0003726">
    <property type="term" value="F:double-stranded RNA adenosine deaminase activity"/>
    <property type="evidence" value="ECO:0007669"/>
    <property type="project" value="TreeGrafter"/>
</dbReference>
<dbReference type="GO" id="GO:0005730">
    <property type="term" value="C:nucleolus"/>
    <property type="evidence" value="ECO:0007669"/>
    <property type="project" value="TreeGrafter"/>
</dbReference>
<dbReference type="GO" id="GO:0005737">
    <property type="term" value="C:cytoplasm"/>
    <property type="evidence" value="ECO:0007669"/>
    <property type="project" value="TreeGrafter"/>
</dbReference>
<comment type="caution">
    <text evidence="3">The sequence shown here is derived from an EMBL/GenBank/DDBJ whole genome shotgun (WGS) entry which is preliminary data.</text>
</comment>
<reference evidence="3 4" key="1">
    <citation type="submission" date="2017-12" db="EMBL/GenBank/DDBJ databases">
        <title>Sequencing, de novo assembly and annotation of complete genome of a new Thraustochytrid species, strain FCC1311.</title>
        <authorList>
            <person name="Sedici K."/>
            <person name="Godart F."/>
            <person name="Aiese Cigliano R."/>
            <person name="Sanseverino W."/>
            <person name="Barakat M."/>
            <person name="Ortet P."/>
            <person name="Marechal E."/>
            <person name="Cagnac O."/>
            <person name="Amato A."/>
        </authorList>
    </citation>
    <scope>NUCLEOTIDE SEQUENCE [LARGE SCALE GENOMIC DNA]</scope>
</reference>
<dbReference type="InParanoid" id="A0A2R5G8W6"/>
<accession>A0A2R5G8W6</accession>
<feature type="compositionally biased region" description="Polar residues" evidence="1">
    <location>
        <begin position="229"/>
        <end position="243"/>
    </location>
</feature>
<dbReference type="SMART" id="SM00552">
    <property type="entry name" value="ADEAMc"/>
    <property type="match status" value="1"/>
</dbReference>
<name>A0A2R5G8W6_9STRA</name>
<evidence type="ECO:0000256" key="1">
    <source>
        <dbReference type="SAM" id="MobiDB-lite"/>
    </source>
</evidence>
<dbReference type="GO" id="GO:0008251">
    <property type="term" value="F:tRNA-specific adenosine deaminase activity"/>
    <property type="evidence" value="ECO:0007669"/>
    <property type="project" value="TreeGrafter"/>
</dbReference>
<dbReference type="InterPro" id="IPR002466">
    <property type="entry name" value="A_deamin"/>
</dbReference>
<evidence type="ECO:0000313" key="4">
    <source>
        <dbReference type="Proteomes" id="UP000241890"/>
    </source>
</evidence>
<dbReference type="Pfam" id="PF02137">
    <property type="entry name" value="A_deamin"/>
    <property type="match status" value="1"/>
</dbReference>
<dbReference type="EMBL" id="BEYU01000006">
    <property type="protein sequence ID" value="GBG24501.1"/>
    <property type="molecule type" value="Genomic_DNA"/>
</dbReference>
<evidence type="ECO:0000313" key="3">
    <source>
        <dbReference type="EMBL" id="GBG24501.1"/>
    </source>
</evidence>
<sequence>MSEPAKNERYAEKDRTATCAFADVVARAAREACEAQCPGFLDATLHSTEQTVLAAILLTHEAASPPQETQNEPKVLSLGIGTKFVRQYVKEADKVHGCRVHDAHAEVLARRAFLQVVMREIAKLHRDGTSDFLITDPETHRARLAPGAHLHLYTSSTPCGNSSVRRWASGKPEPPVPTDLAAHVWPQLPHGTMSLASRAEGQIAASVKRDLQTTEDEEEANHKAEDSTTESANGNEVATTTADAESVHMKKKKSKPSKSKPVFASGTAEPDSGQGNILSCSDKIAMWNLVGLQSKWLVDIVEPLYLSTLVVGRKFSRRHLERAMCCRLQEVPACGPYRLHHPVLLRTSVKLNSGNVAQDAEAAFSNNIAVHWARGDIDGASYLRGSKSRIEHLQESSSRVAATKLFARAFRCCRTYLRK</sequence>
<dbReference type="GO" id="GO:0006396">
    <property type="term" value="P:RNA processing"/>
    <property type="evidence" value="ECO:0007669"/>
    <property type="project" value="InterPro"/>
</dbReference>
<dbReference type="PANTHER" id="PTHR10910">
    <property type="entry name" value="EUKARYOTE SPECIFIC DSRNA BINDING PROTEIN"/>
    <property type="match status" value="1"/>
</dbReference>
<dbReference type="OrthoDB" id="47001at2759"/>
<dbReference type="Proteomes" id="UP000241890">
    <property type="component" value="Unassembled WGS sequence"/>
</dbReference>
<gene>
    <name evidence="3" type="ORF">FCC1311_007192</name>
</gene>
<feature type="domain" description="A to I editase" evidence="2">
    <location>
        <begin position="77"/>
        <end position="419"/>
    </location>
</feature>
<feature type="region of interest" description="Disordered" evidence="1">
    <location>
        <begin position="200"/>
        <end position="272"/>
    </location>
</feature>